<organism evidence="1 2">
    <name type="scientific">Corynebacterium phage StAB</name>
    <dbReference type="NCBI Taxonomy" id="2591204"/>
    <lineage>
        <taxon>Viruses</taxon>
        <taxon>Duplodnaviria</taxon>
        <taxon>Heunggongvirae</taxon>
        <taxon>Uroviricota</taxon>
        <taxon>Caudoviricetes</taxon>
        <taxon>Samwavirus</taxon>
        <taxon>Samwavirus StAB</taxon>
    </lineage>
</organism>
<dbReference type="Proteomes" id="UP000317877">
    <property type="component" value="Segment"/>
</dbReference>
<sequence length="57" mass="6662">MTTEYAIAYLDRDGNIDLMDDGYETLAAAQRRRARLLAKVRPYTRIMRRTVGPWEEA</sequence>
<gene>
    <name evidence="1" type="primary">57</name>
    <name evidence="1" type="ORF">SEA_STAB_57</name>
</gene>
<accession>A0A514DJJ1</accession>
<protein>
    <submittedName>
        <fullName evidence="1">Uncharacterized protein</fullName>
    </submittedName>
</protein>
<dbReference type="KEGG" id="vg:55618403"/>
<dbReference type="RefSeq" id="YP_009848003.1">
    <property type="nucleotide sequence ID" value="NC_048780.1"/>
</dbReference>
<evidence type="ECO:0000313" key="1">
    <source>
        <dbReference type="EMBL" id="QDH93768.1"/>
    </source>
</evidence>
<dbReference type="GeneID" id="55618403"/>
<evidence type="ECO:0000313" key="2">
    <source>
        <dbReference type="Proteomes" id="UP000317877"/>
    </source>
</evidence>
<name>A0A514DJJ1_9CAUD</name>
<reference evidence="1 2" key="1">
    <citation type="submission" date="2019-05" db="EMBL/GenBank/DDBJ databases">
        <authorList>
            <person name="Akhtar B.I."/>
            <person name="Arnold A.M."/>
            <person name="Bradley E.T."/>
            <person name="Brothers B.H."/>
            <person name="Butler T.D."/>
            <person name="Camp E.M."/>
            <person name="Carlisle A.C."/>
            <person name="Causey C.L."/>
            <person name="Cole L.M."/>
            <person name="Cordle B.A."/>
            <person name="Council J.C."/>
            <person name="Cranford T.B."/>
            <person name="Davidson A.L."/>
            <person name="Davis T.J."/>
            <person name="DeJohn S.M."/>
            <person name="Dobson M.N."/>
            <person name="Draughn A.N."/>
            <person name="Duncan A."/>
            <person name="Flippo K.C."/>
            <person name="Gentry B.L."/>
            <person name="Temple D.K."/>
            <person name="Claughton R."/>
            <person name="Riley T."/>
            <person name="Yancie K."/>
            <person name="Brown C."/>
            <person name="Monti D.L."/>
            <person name="Garlena R.A."/>
            <person name="Russell D.A."/>
            <person name="Pope W.H."/>
            <person name="Jacobs-Sera D."/>
            <person name="Hatfull G.F."/>
        </authorList>
    </citation>
    <scope>NUCLEOTIDE SEQUENCE [LARGE SCALE GENOMIC DNA]</scope>
</reference>
<keyword evidence="2" id="KW-1185">Reference proteome</keyword>
<dbReference type="EMBL" id="MK937613">
    <property type="protein sequence ID" value="QDH93768.1"/>
    <property type="molecule type" value="Genomic_DNA"/>
</dbReference>
<proteinExistence type="predicted"/>